<feature type="transmembrane region" description="Helical" evidence="2">
    <location>
        <begin position="29"/>
        <end position="46"/>
    </location>
</feature>
<evidence type="ECO:0000256" key="1">
    <source>
        <dbReference type="SAM" id="MobiDB-lite"/>
    </source>
</evidence>
<dbReference type="EMBL" id="CP026604">
    <property type="protein sequence ID" value="AWB67362.1"/>
    <property type="molecule type" value="Genomic_DNA"/>
</dbReference>
<name>A0A2S0VT52_9ALTE</name>
<dbReference type="AlphaFoldDB" id="A0A2S0VT52"/>
<accession>A0A2S0VT52</accession>
<keyword evidence="2" id="KW-0472">Membrane</keyword>
<gene>
    <name evidence="3" type="ORF">C2869_13345</name>
</gene>
<keyword evidence="2" id="KW-1133">Transmembrane helix</keyword>
<protein>
    <submittedName>
        <fullName evidence="3">Uncharacterized protein</fullName>
    </submittedName>
</protein>
<proteinExistence type="predicted"/>
<keyword evidence="4" id="KW-1185">Reference proteome</keyword>
<sequence>MRTFESFVLPQSCSLVCSVKKKLARSTRFNLMSLVIIIAVWFMVYSDSVLAQDAAKQTSVSETSKIQEGSTEAQSPVTRPNKGKQPVLIQSRVQGSQEQPKVIYIMPWQDTSTPILIDEKTLDITMPTFKPLNPKQFKQQVNQFYQLQSKTQAQDKN</sequence>
<dbReference type="Proteomes" id="UP000244441">
    <property type="component" value="Chromosome"/>
</dbReference>
<reference evidence="3 4" key="1">
    <citation type="submission" date="2018-01" db="EMBL/GenBank/DDBJ databases">
        <title>Genome sequence of a Cantenovulum-like bacteria.</title>
        <authorList>
            <person name="Tan W.R."/>
            <person name="Lau N.-S."/>
            <person name="Go F."/>
            <person name="Amirul A.-A.A."/>
        </authorList>
    </citation>
    <scope>NUCLEOTIDE SEQUENCE [LARGE SCALE GENOMIC DNA]</scope>
    <source>
        <strain evidence="3 4">CCB-QB4</strain>
    </source>
</reference>
<evidence type="ECO:0000313" key="3">
    <source>
        <dbReference type="EMBL" id="AWB67362.1"/>
    </source>
</evidence>
<organism evidence="3 4">
    <name type="scientific">Saccharobesus litoralis</name>
    <dbReference type="NCBI Taxonomy" id="2172099"/>
    <lineage>
        <taxon>Bacteria</taxon>
        <taxon>Pseudomonadati</taxon>
        <taxon>Pseudomonadota</taxon>
        <taxon>Gammaproteobacteria</taxon>
        <taxon>Alteromonadales</taxon>
        <taxon>Alteromonadaceae</taxon>
        <taxon>Saccharobesus</taxon>
    </lineage>
</organism>
<evidence type="ECO:0000313" key="4">
    <source>
        <dbReference type="Proteomes" id="UP000244441"/>
    </source>
</evidence>
<keyword evidence="2" id="KW-0812">Transmembrane</keyword>
<evidence type="ECO:0000256" key="2">
    <source>
        <dbReference type="SAM" id="Phobius"/>
    </source>
</evidence>
<feature type="region of interest" description="Disordered" evidence="1">
    <location>
        <begin position="58"/>
        <end position="85"/>
    </location>
</feature>
<feature type="compositionally biased region" description="Polar residues" evidence="1">
    <location>
        <begin position="58"/>
        <end position="78"/>
    </location>
</feature>
<dbReference type="KEGG" id="cate:C2869_13345"/>